<dbReference type="InterPro" id="IPR011335">
    <property type="entry name" value="Restrct_endonuc-II-like"/>
</dbReference>
<comment type="caution">
    <text evidence="1">The sequence shown here is derived from an EMBL/GenBank/DDBJ whole genome shotgun (WGS) entry which is preliminary data.</text>
</comment>
<reference evidence="2" key="1">
    <citation type="journal article" date="2019" name="Int. J. Syst. Evol. Microbiol.">
        <title>The Global Catalogue of Microorganisms (GCM) 10K type strain sequencing project: providing services to taxonomists for standard genome sequencing and annotation.</title>
        <authorList>
            <consortium name="The Broad Institute Genomics Platform"/>
            <consortium name="The Broad Institute Genome Sequencing Center for Infectious Disease"/>
            <person name="Wu L."/>
            <person name="Ma J."/>
        </authorList>
    </citation>
    <scope>NUCLEOTIDE SEQUENCE [LARGE SCALE GENOMIC DNA]</scope>
    <source>
        <strain evidence="2">CGMCC 1.12286</strain>
    </source>
</reference>
<organism evidence="1 2">
    <name type="scientific">Alicyclobacillus fodiniaquatilis</name>
    <dbReference type="NCBI Taxonomy" id="1661150"/>
    <lineage>
        <taxon>Bacteria</taxon>
        <taxon>Bacillati</taxon>
        <taxon>Bacillota</taxon>
        <taxon>Bacilli</taxon>
        <taxon>Bacillales</taxon>
        <taxon>Alicyclobacillaceae</taxon>
        <taxon>Alicyclobacillus</taxon>
    </lineage>
</organism>
<dbReference type="RefSeq" id="WP_377943773.1">
    <property type="nucleotide sequence ID" value="NZ_JBHUCX010000035.1"/>
</dbReference>
<sequence length="230" mass="26368">MSQTVRETDLYPPIKRYLEARGYTVRGEVRDCDVVAVRGDDVIVIELKRHFSSAVLIQAIARQQLTDSVYIAMPRPQGRGMKGKWRGIRRLLRRLELGLIFVDMSSARTKVSIALHPEPYEHKRTRQGRRALLAEFHERSGDYNLGGSTRRPLVTAYREQAIQIARHLQTNGTQSPAALRAKGTSTRTTSILYRNVYGWFVREGRGQYGLSDKGARELKWFDEVVTHDEQ</sequence>
<dbReference type="Proteomes" id="UP001597079">
    <property type="component" value="Unassembled WGS sequence"/>
</dbReference>
<dbReference type="Pfam" id="PF09929">
    <property type="entry name" value="DUF2161"/>
    <property type="match status" value="1"/>
</dbReference>
<evidence type="ECO:0000313" key="1">
    <source>
        <dbReference type="EMBL" id="MFD1675891.1"/>
    </source>
</evidence>
<accession>A0ABW4JJD6</accession>
<dbReference type="InterPro" id="IPR018679">
    <property type="entry name" value="DUF2161"/>
</dbReference>
<name>A0ABW4JJD6_9BACL</name>
<evidence type="ECO:0000313" key="2">
    <source>
        <dbReference type="Proteomes" id="UP001597079"/>
    </source>
</evidence>
<proteinExistence type="predicted"/>
<dbReference type="SUPFAM" id="SSF52980">
    <property type="entry name" value="Restriction endonuclease-like"/>
    <property type="match status" value="1"/>
</dbReference>
<keyword evidence="2" id="KW-1185">Reference proteome</keyword>
<dbReference type="EMBL" id="JBHUCX010000035">
    <property type="protein sequence ID" value="MFD1675891.1"/>
    <property type="molecule type" value="Genomic_DNA"/>
</dbReference>
<gene>
    <name evidence="1" type="ORF">ACFSB2_14400</name>
</gene>
<protein>
    <submittedName>
        <fullName evidence="1">DUF2161 family putative PD-(D/E)XK-type phosphodiesterase</fullName>
    </submittedName>
</protein>